<dbReference type="AlphaFoldDB" id="A0A381J897"/>
<protein>
    <recommendedName>
        <fullName evidence="3">Lipoprotein</fullName>
    </recommendedName>
</protein>
<dbReference type="OrthoDB" id="1934444at2"/>
<keyword evidence="2" id="KW-1185">Reference proteome</keyword>
<gene>
    <name evidence="1" type="ORF">NCTC9836_00972</name>
</gene>
<sequence length="229" mass="26541">MKKTICLMFVFILTLSILLSCKFYMKEDFINKFIYGLDLNIEEYGIRIELKDISENDFIGFYTDVSKKALSSKDIQSNFNIEYLKNSTILIQREEDIEINGLMDNKNKSCYVELKFNIKSIEEKNNIDELFKTEVKLDENKSVYKYTKCKLTEDELEKNVLDIKNILKSEKSKNVDIVYSEAGVLGTASARSPYIENGFLSYEDINFAVMNYDSGVYLIVGTPIIYSSY</sequence>
<evidence type="ECO:0000313" key="2">
    <source>
        <dbReference type="Proteomes" id="UP000254664"/>
    </source>
</evidence>
<reference evidence="1 2" key="1">
    <citation type="submission" date="2018-06" db="EMBL/GenBank/DDBJ databases">
        <authorList>
            <consortium name="Pathogen Informatics"/>
            <person name="Doyle S."/>
        </authorList>
    </citation>
    <scope>NUCLEOTIDE SEQUENCE [LARGE SCALE GENOMIC DNA]</scope>
    <source>
        <strain evidence="1 2">NCTC9836</strain>
    </source>
</reference>
<evidence type="ECO:0008006" key="3">
    <source>
        <dbReference type="Google" id="ProtNLM"/>
    </source>
</evidence>
<dbReference type="EMBL" id="UFWZ01000001">
    <property type="protein sequence ID" value="SUY46676.1"/>
    <property type="molecule type" value="Genomic_DNA"/>
</dbReference>
<name>A0A381J897_9CLOT</name>
<organism evidence="1 2">
    <name type="scientific">Clostridium putrefaciens</name>
    <dbReference type="NCBI Taxonomy" id="99675"/>
    <lineage>
        <taxon>Bacteria</taxon>
        <taxon>Bacillati</taxon>
        <taxon>Bacillota</taxon>
        <taxon>Clostridia</taxon>
        <taxon>Eubacteriales</taxon>
        <taxon>Clostridiaceae</taxon>
        <taxon>Clostridium</taxon>
    </lineage>
</organism>
<dbReference type="RefSeq" id="WP_115640716.1">
    <property type="nucleotide sequence ID" value="NZ_UFWZ01000001.1"/>
</dbReference>
<evidence type="ECO:0000313" key="1">
    <source>
        <dbReference type="EMBL" id="SUY46676.1"/>
    </source>
</evidence>
<dbReference type="Proteomes" id="UP000254664">
    <property type="component" value="Unassembled WGS sequence"/>
</dbReference>
<dbReference type="PROSITE" id="PS51257">
    <property type="entry name" value="PROKAR_LIPOPROTEIN"/>
    <property type="match status" value="1"/>
</dbReference>
<accession>A0A381J897</accession>
<proteinExistence type="predicted"/>